<comment type="caution">
    <text evidence="2">The sequence shown here is derived from an EMBL/GenBank/DDBJ whole genome shotgun (WGS) entry which is preliminary data.</text>
</comment>
<evidence type="ECO:0000313" key="3">
    <source>
        <dbReference type="Proteomes" id="UP000430670"/>
    </source>
</evidence>
<name>A0A6I3SN29_HELMO</name>
<dbReference type="OrthoDB" id="5514786at2"/>
<evidence type="ECO:0000313" key="2">
    <source>
        <dbReference type="EMBL" id="MTV50423.1"/>
    </source>
</evidence>
<accession>A0A6I3SN29</accession>
<keyword evidence="2" id="KW-0808">Transferase</keyword>
<sequence>MPGKSQGNQTNSTGNTLESVVLSVLGSKGFVAVRYRDYISYVERFGQAAADAHYGQELLFQNVPYRSIYGHNGNTEFLLRSSCWSCRIRIECKWQQTAGSVDEKYPYLYLNCLEAMLEEEILILLDGGGAKPTAVHWLKDAARQKLYAVTPEQQSKNIEVMNLVEFVTWANKRFR</sequence>
<feature type="domain" description="PD-(D/E)XK nuclease" evidence="1">
    <location>
        <begin position="10"/>
        <end position="174"/>
    </location>
</feature>
<reference evidence="2 3" key="1">
    <citation type="submission" date="2019-11" db="EMBL/GenBank/DDBJ databases">
        <title>Whole-genome sequence of a the green, strictly anaerobic photosynthetic bacterium Heliobacillus mobilis DSM 6151.</title>
        <authorList>
            <person name="Kyndt J.A."/>
            <person name="Meyer T.E."/>
        </authorList>
    </citation>
    <scope>NUCLEOTIDE SEQUENCE [LARGE SCALE GENOMIC DNA]</scope>
    <source>
        <strain evidence="2 3">DSM 6151</strain>
    </source>
</reference>
<dbReference type="EMBL" id="WNKU01000025">
    <property type="protein sequence ID" value="MTV50423.1"/>
    <property type="molecule type" value="Genomic_DNA"/>
</dbReference>
<keyword evidence="2" id="KW-0418">Kinase</keyword>
<organism evidence="2 3">
    <name type="scientific">Heliobacterium mobile</name>
    <name type="common">Heliobacillus mobilis</name>
    <dbReference type="NCBI Taxonomy" id="28064"/>
    <lineage>
        <taxon>Bacteria</taxon>
        <taxon>Bacillati</taxon>
        <taxon>Bacillota</taxon>
        <taxon>Clostridia</taxon>
        <taxon>Eubacteriales</taxon>
        <taxon>Heliobacteriaceae</taxon>
        <taxon>Heliobacterium</taxon>
    </lineage>
</organism>
<proteinExistence type="predicted"/>
<evidence type="ECO:0000259" key="1">
    <source>
        <dbReference type="Pfam" id="PF20472"/>
    </source>
</evidence>
<dbReference type="AlphaFoldDB" id="A0A6I3SN29"/>
<gene>
    <name evidence="2" type="ORF">GJ688_15780</name>
</gene>
<dbReference type="Proteomes" id="UP000430670">
    <property type="component" value="Unassembled WGS sequence"/>
</dbReference>
<keyword evidence="3" id="KW-1185">Reference proteome</keyword>
<dbReference type="InterPro" id="IPR046821">
    <property type="entry name" value="PDDEXK_11"/>
</dbReference>
<protein>
    <submittedName>
        <fullName evidence="2">4-diphosphocytidyl-2C-methyl-D-erythritol kinase</fullName>
    </submittedName>
</protein>
<dbReference type="Pfam" id="PF20472">
    <property type="entry name" value="PDDEXK_11"/>
    <property type="match status" value="1"/>
</dbReference>
<dbReference type="GO" id="GO:0016301">
    <property type="term" value="F:kinase activity"/>
    <property type="evidence" value="ECO:0007669"/>
    <property type="project" value="UniProtKB-KW"/>
</dbReference>